<evidence type="ECO:0000313" key="2">
    <source>
        <dbReference type="Proteomes" id="UP000594263"/>
    </source>
</evidence>
<dbReference type="Gene3D" id="1.20.1280.50">
    <property type="match status" value="1"/>
</dbReference>
<dbReference type="OMA" id="AYMHLSY"/>
<dbReference type="InterPro" id="IPR055336">
    <property type="entry name" value="At4g00755-like"/>
</dbReference>
<dbReference type="PANTHER" id="PTHR39741">
    <property type="entry name" value="F-BOX DOMAIN CONTAINING PROTEIN, EXPRESSED"/>
    <property type="match status" value="1"/>
</dbReference>
<accession>A0A7N0T475</accession>
<dbReference type="CDD" id="cd09917">
    <property type="entry name" value="F-box_SF"/>
    <property type="match status" value="1"/>
</dbReference>
<dbReference type="SUPFAM" id="SSF81383">
    <property type="entry name" value="F-box domain"/>
    <property type="match status" value="1"/>
</dbReference>
<organism evidence="1 2">
    <name type="scientific">Kalanchoe fedtschenkoi</name>
    <name type="common">Lavender scallops</name>
    <name type="synonym">South American air plant</name>
    <dbReference type="NCBI Taxonomy" id="63787"/>
    <lineage>
        <taxon>Eukaryota</taxon>
        <taxon>Viridiplantae</taxon>
        <taxon>Streptophyta</taxon>
        <taxon>Embryophyta</taxon>
        <taxon>Tracheophyta</taxon>
        <taxon>Spermatophyta</taxon>
        <taxon>Magnoliopsida</taxon>
        <taxon>eudicotyledons</taxon>
        <taxon>Gunneridae</taxon>
        <taxon>Pentapetalae</taxon>
        <taxon>Saxifragales</taxon>
        <taxon>Crassulaceae</taxon>
        <taxon>Kalanchoe</taxon>
    </lineage>
</organism>
<evidence type="ECO:0000313" key="1">
    <source>
        <dbReference type="EnsemblPlants" id="Kaladp0022s0033.1.v1.1"/>
    </source>
</evidence>
<proteinExistence type="predicted"/>
<evidence type="ECO:0008006" key="3">
    <source>
        <dbReference type="Google" id="ProtNLM"/>
    </source>
</evidence>
<reference evidence="1" key="1">
    <citation type="submission" date="2021-01" db="UniProtKB">
        <authorList>
            <consortium name="EnsemblPlants"/>
        </authorList>
    </citation>
    <scope>IDENTIFICATION</scope>
</reference>
<keyword evidence="2" id="KW-1185">Reference proteome</keyword>
<name>A0A7N0T475_KALFE</name>
<dbReference type="Proteomes" id="UP000594263">
    <property type="component" value="Unplaced"/>
</dbReference>
<dbReference type="AlphaFoldDB" id="A0A7N0T475"/>
<sequence length="386" mass="44090">MEMDFLKLLDADAAIMIFNRLDAPADLVRASLVSHAWQDFVIDRGLGKQLGLKKYPQLSCIARVAMVNGKEMPSDVGSSSSMEWERRKRDQIVYTSLAHLLDLATKWSCIVEAISASSTDNHPEESIDNTLIQSDRVEQRASYWSSKGQSNPDVPERLIYKLKSSLCLINEVYIQPFQAYFQLGYPIYSSRSVRFRMGYPKFPLDFDLEDVRLMEFTDQDFVWNYTSPEFPMSQERSLQKFQLPEPALCIGGFLLIELLGRVQRQEMDYLFYICVSHVRADGMSLSPKFTATPLQNSGSFVLEYNPHASIDSPNGVCTSIIEVRDEEPPGHQNWGQFMNMQLMHMLQPYVPGYPNHGEAEDDEDEDEIEILDEDGAEDIVEDGEFI</sequence>
<dbReference type="Gramene" id="Kaladp0022s0033.1.v1.1">
    <property type="protein sequence ID" value="Kaladp0022s0033.1.v1.1"/>
    <property type="gene ID" value="Kaladp0022s0033.v1.1"/>
</dbReference>
<dbReference type="EnsemblPlants" id="Kaladp0022s0033.1.v1.1">
    <property type="protein sequence ID" value="Kaladp0022s0033.1.v1.1"/>
    <property type="gene ID" value="Kaladp0022s0033.v1.1"/>
</dbReference>
<dbReference type="PANTHER" id="PTHR39741:SF14">
    <property type="entry name" value="F-BOX DOMAIN-CONTAINING PROTEIN"/>
    <property type="match status" value="1"/>
</dbReference>
<protein>
    <recommendedName>
        <fullName evidence="3">F-box protein</fullName>
    </recommendedName>
</protein>
<dbReference type="InterPro" id="IPR036047">
    <property type="entry name" value="F-box-like_dom_sf"/>
</dbReference>